<accession>A0A812RXS5</accession>
<evidence type="ECO:0000313" key="2">
    <source>
        <dbReference type="Proteomes" id="UP000649617"/>
    </source>
</evidence>
<keyword evidence="2" id="KW-1185">Reference proteome</keyword>
<dbReference type="Proteomes" id="UP000649617">
    <property type="component" value="Unassembled WGS sequence"/>
</dbReference>
<comment type="caution">
    <text evidence="1">The sequence shown here is derived from an EMBL/GenBank/DDBJ whole genome shotgun (WGS) entry which is preliminary data.</text>
</comment>
<dbReference type="OrthoDB" id="446632at2759"/>
<reference evidence="1" key="1">
    <citation type="submission" date="2021-02" db="EMBL/GenBank/DDBJ databases">
        <authorList>
            <person name="Dougan E. K."/>
            <person name="Rhodes N."/>
            <person name="Thang M."/>
            <person name="Chan C."/>
        </authorList>
    </citation>
    <scope>NUCLEOTIDE SEQUENCE</scope>
</reference>
<dbReference type="EMBL" id="CAJNIZ010021661">
    <property type="protein sequence ID" value="CAE7454509.1"/>
    <property type="molecule type" value="Genomic_DNA"/>
</dbReference>
<organism evidence="1 2">
    <name type="scientific">Symbiodinium pilosum</name>
    <name type="common">Dinoflagellate</name>
    <dbReference type="NCBI Taxonomy" id="2952"/>
    <lineage>
        <taxon>Eukaryota</taxon>
        <taxon>Sar</taxon>
        <taxon>Alveolata</taxon>
        <taxon>Dinophyceae</taxon>
        <taxon>Suessiales</taxon>
        <taxon>Symbiodiniaceae</taxon>
        <taxon>Symbiodinium</taxon>
    </lineage>
</organism>
<proteinExistence type="predicted"/>
<name>A0A812RXS5_SYMPI</name>
<feature type="non-terminal residue" evidence="1">
    <location>
        <position position="1"/>
    </location>
</feature>
<dbReference type="AlphaFoldDB" id="A0A812RXS5"/>
<evidence type="ECO:0000313" key="1">
    <source>
        <dbReference type="EMBL" id="CAE7454509.1"/>
    </source>
</evidence>
<protein>
    <submittedName>
        <fullName evidence="1">Uncharacterized protein</fullName>
    </submittedName>
</protein>
<gene>
    <name evidence="1" type="ORF">SPIL2461_LOCUS11154</name>
</gene>
<sequence length="575" mass="65165">ASASNAKRRIADITGRADDIDDVDESGKRKFEKNAERDSHRFFSKMGLSIPLRINKKVFNVDGNSIEAHYLKVSQWLGYFLQCSPSVLAGGRDTQEDHLQAFWKMYQWVHPEHYIFSLDAGRLRTTIPIIIFGDEGKGPKRGNYLITTFETPIGPSQSEPLQCGCYDFVASRPEHVPNCYGPVAQLAELDVASRQSTTMKGGSYLTRHILFGLPDFVYKDYPAVYEGLLNLLAEDLIKLDEQGVRVADRRYYGVLLGHKGDLKHMAEKAAKLNRSYAHLGSIHQIGSMAGAAGYPFEDSGDVPAWTETLYQGRPWNDDPPLSRSPYDQAMPEMLYKLDLFHLFKVGIGRDAAGSTCLLCRLGYFDNEGSRRNLASRLSNAHSSVKLWCLAMHKSPGLRYFSPSFFNMKRLSDYAWLQQEPPLPQEHKRLFRLLRSTIHHGLQIFDIAYSHPLWLARECGQSLYLHLTIFLNGYHMLARQALDMHMSFFALKPKFHGLKHVAWDLRCALQTPSPLALNPAVYACDLNEDAVGKLCSLALVVSTRTINYRVTQRSFLKKKAVLNRHLKHRAASGLRR</sequence>